<protein>
    <recommendedName>
        <fullName evidence="3">SWIM-type domain-containing protein</fullName>
    </recommendedName>
</protein>
<accession>A0AAW1JJB3</accession>
<gene>
    <name evidence="1" type="ORF">QE152_g28522</name>
</gene>
<sequence>MQKYTNTISTETCIFKHHLQIHIEGRQSCIALTLRRNPAESIATAFKGRACSESSLAAQAPPVGNRQTVHRPLHSNALLYRPRLSSSADLERLANRQPDSLHCFRGVRHDCKHTLALIMGRFYLTNSSPGSEFKAIC</sequence>
<evidence type="ECO:0008006" key="3">
    <source>
        <dbReference type="Google" id="ProtNLM"/>
    </source>
</evidence>
<comment type="caution">
    <text evidence="1">The sequence shown here is derived from an EMBL/GenBank/DDBJ whole genome shotgun (WGS) entry which is preliminary data.</text>
</comment>
<dbReference type="AlphaFoldDB" id="A0AAW1JJB3"/>
<organism evidence="1 2">
    <name type="scientific">Popillia japonica</name>
    <name type="common">Japanese beetle</name>
    <dbReference type="NCBI Taxonomy" id="7064"/>
    <lineage>
        <taxon>Eukaryota</taxon>
        <taxon>Metazoa</taxon>
        <taxon>Ecdysozoa</taxon>
        <taxon>Arthropoda</taxon>
        <taxon>Hexapoda</taxon>
        <taxon>Insecta</taxon>
        <taxon>Pterygota</taxon>
        <taxon>Neoptera</taxon>
        <taxon>Endopterygota</taxon>
        <taxon>Coleoptera</taxon>
        <taxon>Polyphaga</taxon>
        <taxon>Scarabaeiformia</taxon>
        <taxon>Scarabaeidae</taxon>
        <taxon>Rutelinae</taxon>
        <taxon>Popillia</taxon>
    </lineage>
</organism>
<evidence type="ECO:0000313" key="1">
    <source>
        <dbReference type="EMBL" id="KAK9704076.1"/>
    </source>
</evidence>
<reference evidence="1 2" key="1">
    <citation type="journal article" date="2024" name="BMC Genomics">
        <title>De novo assembly and annotation of Popillia japonica's genome with initial clues to its potential as an invasive pest.</title>
        <authorList>
            <person name="Cucini C."/>
            <person name="Boschi S."/>
            <person name="Funari R."/>
            <person name="Cardaioli E."/>
            <person name="Iannotti N."/>
            <person name="Marturano G."/>
            <person name="Paoli F."/>
            <person name="Bruttini M."/>
            <person name="Carapelli A."/>
            <person name="Frati F."/>
            <person name="Nardi F."/>
        </authorList>
    </citation>
    <scope>NUCLEOTIDE SEQUENCE [LARGE SCALE GENOMIC DNA]</scope>
    <source>
        <strain evidence="1">DMR45628</strain>
    </source>
</reference>
<name>A0AAW1JJB3_POPJA</name>
<dbReference type="EMBL" id="JASPKY010000358">
    <property type="protein sequence ID" value="KAK9704076.1"/>
    <property type="molecule type" value="Genomic_DNA"/>
</dbReference>
<dbReference type="Proteomes" id="UP001458880">
    <property type="component" value="Unassembled WGS sequence"/>
</dbReference>
<proteinExistence type="predicted"/>
<keyword evidence="2" id="KW-1185">Reference proteome</keyword>
<evidence type="ECO:0000313" key="2">
    <source>
        <dbReference type="Proteomes" id="UP001458880"/>
    </source>
</evidence>